<gene>
    <name evidence="3" type="ORF">DAEQUDRAFT_808072</name>
</gene>
<reference evidence="3 4" key="1">
    <citation type="journal article" date="2016" name="Mol. Biol. Evol.">
        <title>Comparative Genomics of Early-Diverging Mushroom-Forming Fungi Provides Insights into the Origins of Lignocellulose Decay Capabilities.</title>
        <authorList>
            <person name="Nagy L.G."/>
            <person name="Riley R."/>
            <person name="Tritt A."/>
            <person name="Adam C."/>
            <person name="Daum C."/>
            <person name="Floudas D."/>
            <person name="Sun H."/>
            <person name="Yadav J.S."/>
            <person name="Pangilinan J."/>
            <person name="Larsson K.H."/>
            <person name="Matsuura K."/>
            <person name="Barry K."/>
            <person name="Labutti K."/>
            <person name="Kuo R."/>
            <person name="Ohm R.A."/>
            <person name="Bhattacharya S.S."/>
            <person name="Shirouzu T."/>
            <person name="Yoshinaga Y."/>
            <person name="Martin F.M."/>
            <person name="Grigoriev I.V."/>
            <person name="Hibbett D.S."/>
        </authorList>
    </citation>
    <scope>NUCLEOTIDE SEQUENCE [LARGE SCALE GENOMIC DNA]</scope>
    <source>
        <strain evidence="3 4">L-15889</strain>
    </source>
</reference>
<dbReference type="Pfam" id="PF00651">
    <property type="entry name" value="BTB"/>
    <property type="match status" value="1"/>
</dbReference>
<dbReference type="InterPro" id="IPR000210">
    <property type="entry name" value="BTB/POZ_dom"/>
</dbReference>
<keyword evidence="4" id="KW-1185">Reference proteome</keyword>
<dbReference type="SUPFAM" id="SSF54695">
    <property type="entry name" value="POZ domain"/>
    <property type="match status" value="1"/>
</dbReference>
<dbReference type="Gene3D" id="3.30.710.10">
    <property type="entry name" value="Potassium Channel Kv1.1, Chain A"/>
    <property type="match status" value="1"/>
</dbReference>
<dbReference type="OrthoDB" id="3357985at2759"/>
<evidence type="ECO:0000313" key="4">
    <source>
        <dbReference type="Proteomes" id="UP000076727"/>
    </source>
</evidence>
<protein>
    <recommendedName>
        <fullName evidence="2">BTB domain-containing protein</fullName>
    </recommendedName>
</protein>
<dbReference type="InterPro" id="IPR011333">
    <property type="entry name" value="SKP1/BTB/POZ_sf"/>
</dbReference>
<name>A0A165TT21_9APHY</name>
<evidence type="ECO:0000313" key="3">
    <source>
        <dbReference type="EMBL" id="KZT73905.1"/>
    </source>
</evidence>
<dbReference type="EMBL" id="KV429035">
    <property type="protein sequence ID" value="KZT73905.1"/>
    <property type="molecule type" value="Genomic_DNA"/>
</dbReference>
<dbReference type="Proteomes" id="UP000076727">
    <property type="component" value="Unassembled WGS sequence"/>
</dbReference>
<evidence type="ECO:0000259" key="2">
    <source>
        <dbReference type="PROSITE" id="PS50097"/>
    </source>
</evidence>
<proteinExistence type="predicted"/>
<feature type="domain" description="BTB" evidence="2">
    <location>
        <begin position="40"/>
        <end position="70"/>
    </location>
</feature>
<feature type="region of interest" description="Disordered" evidence="1">
    <location>
        <begin position="1"/>
        <end position="25"/>
    </location>
</feature>
<sequence length="339" mass="37440">MSISSSLSMDSAGTRRSSTAVSTVTQSIRHAAEPFNRSTADIILRSSDLVDFRVHKCILSEASSIFSDMFMLAQPQVAAGSNGADGSRDATNEDASLPVITMQEDSGVLDNLLRICYPVPRKPLHIVGALSPVMAAAVKYAMDGILSILREDLRIVTPNFPLRAYCLATYHGFTAEAAQAAKSCLPISIPQLHTVNIPELKLIDGNALLTLIRYHQRCSQRVLALGQKLPFLSPDWVWFTCDERPTICPKATKSIILPKGETSVPALWWLQYVLSMFVVLRDTPYGDAIRRNTWLWDEAIRGAMTCPKCRKHALKHMRVFVQKLADEVDITVSKVKLSG</sequence>
<organism evidence="3 4">
    <name type="scientific">Daedalea quercina L-15889</name>
    <dbReference type="NCBI Taxonomy" id="1314783"/>
    <lineage>
        <taxon>Eukaryota</taxon>
        <taxon>Fungi</taxon>
        <taxon>Dikarya</taxon>
        <taxon>Basidiomycota</taxon>
        <taxon>Agaricomycotina</taxon>
        <taxon>Agaricomycetes</taxon>
        <taxon>Polyporales</taxon>
        <taxon>Fomitopsis</taxon>
    </lineage>
</organism>
<dbReference type="SMART" id="SM00225">
    <property type="entry name" value="BTB"/>
    <property type="match status" value="1"/>
</dbReference>
<dbReference type="PROSITE" id="PS50097">
    <property type="entry name" value="BTB"/>
    <property type="match status" value="1"/>
</dbReference>
<accession>A0A165TT21</accession>
<dbReference type="STRING" id="1314783.A0A165TT21"/>
<dbReference type="AlphaFoldDB" id="A0A165TT21"/>
<evidence type="ECO:0000256" key="1">
    <source>
        <dbReference type="SAM" id="MobiDB-lite"/>
    </source>
</evidence>